<keyword evidence="1" id="KW-1133">Transmembrane helix</keyword>
<dbReference type="EMBL" id="PTQR01000038">
    <property type="protein sequence ID" value="TKX24748.1"/>
    <property type="molecule type" value="Genomic_DNA"/>
</dbReference>
<name>A0A4U7B0T0_9PEZI</name>
<dbReference type="AlphaFoldDB" id="A0A4U7B0T0"/>
<gene>
    <name evidence="2" type="ORF">C1H76_2923</name>
</gene>
<dbReference type="Proteomes" id="UP000308133">
    <property type="component" value="Unassembled WGS sequence"/>
</dbReference>
<sequence length="245" mass="27332">MKSNTDLRPRATAPTSHIRYFIGILIFIILMFTFGDRLLSTSSDDSVQVQGHTSASEGKKFAFLGPESTERSKLGDHSTIVRCWPSSGGFVVKPWTTGVELDYLGLSRFENTPRKYNDSAEEDAFCEKLERIGGAHYKDERSFHQSQAALARRFDAWIGWPKGGKDTEGFWLVVLDGFAAAKQGAVRIDNARDMDERCNMIEKTGGRYYGPQDWSKIKSLLQEALSWEGDGMPGKGDVVFGDLLS</sequence>
<proteinExistence type="predicted"/>
<accession>A0A4U7B0T0</accession>
<keyword evidence="1" id="KW-0812">Transmembrane</keyword>
<evidence type="ECO:0000256" key="1">
    <source>
        <dbReference type="SAM" id="Phobius"/>
    </source>
</evidence>
<organism evidence="2 3">
    <name type="scientific">Elsinoe australis</name>
    <dbReference type="NCBI Taxonomy" id="40998"/>
    <lineage>
        <taxon>Eukaryota</taxon>
        <taxon>Fungi</taxon>
        <taxon>Dikarya</taxon>
        <taxon>Ascomycota</taxon>
        <taxon>Pezizomycotina</taxon>
        <taxon>Dothideomycetes</taxon>
        <taxon>Dothideomycetidae</taxon>
        <taxon>Myriangiales</taxon>
        <taxon>Elsinoaceae</taxon>
        <taxon>Elsinoe</taxon>
    </lineage>
</organism>
<comment type="caution">
    <text evidence="2">The sequence shown here is derived from an EMBL/GenBank/DDBJ whole genome shotgun (WGS) entry which is preliminary data.</text>
</comment>
<keyword evidence="1" id="KW-0472">Membrane</keyword>
<feature type="transmembrane region" description="Helical" evidence="1">
    <location>
        <begin position="20"/>
        <end position="39"/>
    </location>
</feature>
<protein>
    <submittedName>
        <fullName evidence="2">Uncharacterized protein</fullName>
    </submittedName>
</protein>
<evidence type="ECO:0000313" key="2">
    <source>
        <dbReference type="EMBL" id="TKX24748.1"/>
    </source>
</evidence>
<evidence type="ECO:0000313" key="3">
    <source>
        <dbReference type="Proteomes" id="UP000308133"/>
    </source>
</evidence>
<reference evidence="2 3" key="1">
    <citation type="submission" date="2018-02" db="EMBL/GenBank/DDBJ databases">
        <title>Draft genome sequences of Elsinoe sp., causing black scab on jojoba.</title>
        <authorList>
            <person name="Stodart B."/>
            <person name="Jeffress S."/>
            <person name="Ash G."/>
            <person name="Arun Chinnappa K."/>
        </authorList>
    </citation>
    <scope>NUCLEOTIDE SEQUENCE [LARGE SCALE GENOMIC DNA]</scope>
    <source>
        <strain evidence="2 3">Hillstone_2</strain>
    </source>
</reference>